<dbReference type="EMBL" id="AHZP02000131">
    <property type="protein sequence ID" value="KYK71798.1"/>
    <property type="molecule type" value="Genomic_DNA"/>
</dbReference>
<feature type="region of interest" description="Disordered" evidence="1">
    <location>
        <begin position="19"/>
        <end position="65"/>
    </location>
</feature>
<feature type="compositionally biased region" description="Basic residues" evidence="1">
    <location>
        <begin position="19"/>
        <end position="37"/>
    </location>
</feature>
<comment type="caution">
    <text evidence="2">The sequence shown here is derived from an EMBL/GenBank/DDBJ whole genome shotgun (WGS) entry which is preliminary data.</text>
</comment>
<name>A0A151HR34_TOXGO</name>
<evidence type="ECO:0000313" key="2">
    <source>
        <dbReference type="EMBL" id="KYK71798.1"/>
    </source>
</evidence>
<dbReference type="AlphaFoldDB" id="A0A151HR34"/>
<feature type="non-terminal residue" evidence="2">
    <location>
        <position position="1"/>
    </location>
</feature>
<protein>
    <submittedName>
        <fullName evidence="2">Uncharacterized protein</fullName>
    </submittedName>
</protein>
<sequence>RISRKRKVRRWTVLLRKRGRERHERSVRRDRRRRRESPRRELEAGRDAVGHFHFEAPTGDEGNEKIKVKGCLPKKRTNEVRLVLNKVHMDTVAQSRGAGRERVRACERWISRGNTRNVDNEGSGKIWERNRCEAR</sequence>
<dbReference type="VEuPathDB" id="ToxoDB:TGPRC2_423020"/>
<gene>
    <name evidence="2" type="ORF">TGPRC2_423020</name>
</gene>
<accession>A0A151HR34</accession>
<evidence type="ECO:0000313" key="3">
    <source>
        <dbReference type="Proteomes" id="UP000075225"/>
    </source>
</evidence>
<reference evidence="3" key="1">
    <citation type="submission" date="2016-03" db="EMBL/GenBank/DDBJ databases">
        <authorList>
            <person name="Sibley D."/>
            <person name="Venepally P."/>
            <person name="Karamycheva S."/>
            <person name="Hadjithomas M."/>
            <person name="Khan A."/>
            <person name="Brunk B."/>
            <person name="Roos D."/>
            <person name="Caler E."/>
            <person name="Lorenzi H."/>
        </authorList>
    </citation>
    <scope>NUCLEOTIDE SEQUENCE [LARGE SCALE GENOMIC DNA]</scope>
    <source>
        <strain evidence="3">TgCatPRC2</strain>
    </source>
</reference>
<organism evidence="2 3">
    <name type="scientific">Toxoplasma gondii TgCatPRC2</name>
    <dbReference type="NCBI Taxonomy" id="1130821"/>
    <lineage>
        <taxon>Eukaryota</taxon>
        <taxon>Sar</taxon>
        <taxon>Alveolata</taxon>
        <taxon>Apicomplexa</taxon>
        <taxon>Conoidasida</taxon>
        <taxon>Coccidia</taxon>
        <taxon>Eucoccidiorida</taxon>
        <taxon>Eimeriorina</taxon>
        <taxon>Sarcocystidae</taxon>
        <taxon>Toxoplasma</taxon>
    </lineage>
</organism>
<evidence type="ECO:0000256" key="1">
    <source>
        <dbReference type="SAM" id="MobiDB-lite"/>
    </source>
</evidence>
<dbReference type="Proteomes" id="UP000075225">
    <property type="component" value="Unassembled WGS sequence"/>
</dbReference>
<proteinExistence type="predicted"/>
<feature type="compositionally biased region" description="Basic and acidic residues" evidence="1">
    <location>
        <begin position="38"/>
        <end position="54"/>
    </location>
</feature>